<evidence type="ECO:0000313" key="2">
    <source>
        <dbReference type="EMBL" id="KIM65516.1"/>
    </source>
</evidence>
<accession>A0A0C3EC54</accession>
<dbReference type="OrthoDB" id="2338662at2759"/>
<dbReference type="Gene3D" id="3.20.20.80">
    <property type="entry name" value="Glycosidases"/>
    <property type="match status" value="1"/>
</dbReference>
<dbReference type="EMBL" id="KN822022">
    <property type="protein sequence ID" value="KIM65516.1"/>
    <property type="molecule type" value="Genomic_DNA"/>
</dbReference>
<feature type="chain" id="PRO_5002174195" description="Glycoside hydrolase family 2 protein" evidence="1">
    <location>
        <begin position="21"/>
        <end position="596"/>
    </location>
</feature>
<keyword evidence="3" id="KW-1185">Reference proteome</keyword>
<sequence>MLKSWFSVLVAAHLITLIRADTWCGKNYKSSLPPVTPGGNFPIPSQSKDPLLAFRCAPAIRPYLAEDVSTPASVLIDSPVVYSQITDAKAIDLGSAPQKLNVTISLNGKTLANAMVPLNATAYEIPFSLLSIQPQAASYNLTCDAAYTTTGHSAAPQTFSASTALYVLPNPSSGSVTKMDLRTGALLAKPATGNGGDYEAVFPIGFYTQFDGYLTNLSVIDELKDQGFNMIHPVPTFSNMTLFEQVVDKMQEVGMYLMYDMRWTYMNSTSVTEQVNALKNKPNLLLWYTGDEPDGTSDPLDATTEAYDLIYSLDGYHPVSLVLNCQDYYWVDYTAGTDIVMHDVYMIGNNVSYSNQWNTVCTPDYGDCGCDNCVSIPAGDTAAVPPNSTLPPGPVPANSGVGTYFNIANRGSSFESRLDVMGWRRSKAIWTVPQAFGGGEYWVRVPTGQEWVVQSIVGINHGALGVVPWSDPTPADIKTASSAFAKSLPNITPFLFNPQAVHNRGNYVVGGVDIATWSTGSQTLVLAANTNYVDQTVSWMDIGVNGLTTTVVFQSGNVGSTSDGFTLGGVGAGAFVVQSNQPMASSATKRQYIMYV</sequence>
<proteinExistence type="predicted"/>
<dbReference type="AlphaFoldDB" id="A0A0C3EC54"/>
<reference evidence="3" key="2">
    <citation type="submission" date="2015-01" db="EMBL/GenBank/DDBJ databases">
        <title>Evolutionary Origins and Diversification of the Mycorrhizal Mutualists.</title>
        <authorList>
            <consortium name="DOE Joint Genome Institute"/>
            <consortium name="Mycorrhizal Genomics Consortium"/>
            <person name="Kohler A."/>
            <person name="Kuo A."/>
            <person name="Nagy L.G."/>
            <person name="Floudas D."/>
            <person name="Copeland A."/>
            <person name="Barry K.W."/>
            <person name="Cichocki N."/>
            <person name="Veneault-Fourrey C."/>
            <person name="LaButti K."/>
            <person name="Lindquist E.A."/>
            <person name="Lipzen A."/>
            <person name="Lundell T."/>
            <person name="Morin E."/>
            <person name="Murat C."/>
            <person name="Riley R."/>
            <person name="Ohm R."/>
            <person name="Sun H."/>
            <person name="Tunlid A."/>
            <person name="Henrissat B."/>
            <person name="Grigoriev I.V."/>
            <person name="Hibbett D.S."/>
            <person name="Martin F."/>
        </authorList>
    </citation>
    <scope>NUCLEOTIDE SEQUENCE [LARGE SCALE GENOMIC DNA]</scope>
    <source>
        <strain evidence="3">Foug A</strain>
    </source>
</reference>
<dbReference type="STRING" id="1036808.A0A0C3EC54"/>
<dbReference type="Proteomes" id="UP000053989">
    <property type="component" value="Unassembled WGS sequence"/>
</dbReference>
<protein>
    <recommendedName>
        <fullName evidence="4">Glycoside hydrolase family 2 protein</fullName>
    </recommendedName>
</protein>
<dbReference type="HOGENOM" id="CLU_022442_1_0_1"/>
<evidence type="ECO:0008006" key="4">
    <source>
        <dbReference type="Google" id="ProtNLM"/>
    </source>
</evidence>
<dbReference type="InParanoid" id="A0A0C3EC54"/>
<evidence type="ECO:0000313" key="3">
    <source>
        <dbReference type="Proteomes" id="UP000053989"/>
    </source>
</evidence>
<reference evidence="2 3" key="1">
    <citation type="submission" date="2014-04" db="EMBL/GenBank/DDBJ databases">
        <authorList>
            <consortium name="DOE Joint Genome Institute"/>
            <person name="Kuo A."/>
            <person name="Kohler A."/>
            <person name="Nagy L.G."/>
            <person name="Floudas D."/>
            <person name="Copeland A."/>
            <person name="Barry K.W."/>
            <person name="Cichocki N."/>
            <person name="Veneault-Fourrey C."/>
            <person name="LaButti K."/>
            <person name="Lindquist E.A."/>
            <person name="Lipzen A."/>
            <person name="Lundell T."/>
            <person name="Morin E."/>
            <person name="Murat C."/>
            <person name="Sun H."/>
            <person name="Tunlid A."/>
            <person name="Henrissat B."/>
            <person name="Grigoriev I.V."/>
            <person name="Hibbett D.S."/>
            <person name="Martin F."/>
            <person name="Nordberg H.P."/>
            <person name="Cantor M.N."/>
            <person name="Hua S.X."/>
        </authorList>
    </citation>
    <scope>NUCLEOTIDE SEQUENCE [LARGE SCALE GENOMIC DNA]</scope>
    <source>
        <strain evidence="2 3">Foug A</strain>
    </source>
</reference>
<evidence type="ECO:0000256" key="1">
    <source>
        <dbReference type="SAM" id="SignalP"/>
    </source>
</evidence>
<feature type="signal peptide" evidence="1">
    <location>
        <begin position="1"/>
        <end position="20"/>
    </location>
</feature>
<dbReference type="SUPFAM" id="SSF51445">
    <property type="entry name" value="(Trans)glycosidases"/>
    <property type="match status" value="1"/>
</dbReference>
<name>A0A0C3EC54_9AGAM</name>
<organism evidence="2 3">
    <name type="scientific">Scleroderma citrinum Foug A</name>
    <dbReference type="NCBI Taxonomy" id="1036808"/>
    <lineage>
        <taxon>Eukaryota</taxon>
        <taxon>Fungi</taxon>
        <taxon>Dikarya</taxon>
        <taxon>Basidiomycota</taxon>
        <taxon>Agaricomycotina</taxon>
        <taxon>Agaricomycetes</taxon>
        <taxon>Agaricomycetidae</taxon>
        <taxon>Boletales</taxon>
        <taxon>Sclerodermatineae</taxon>
        <taxon>Sclerodermataceae</taxon>
        <taxon>Scleroderma</taxon>
    </lineage>
</organism>
<gene>
    <name evidence="2" type="ORF">SCLCIDRAFT_1212245</name>
</gene>
<keyword evidence="1" id="KW-0732">Signal</keyword>
<dbReference type="InterPro" id="IPR017853">
    <property type="entry name" value="GH"/>
</dbReference>